<dbReference type="Pfam" id="PF00903">
    <property type="entry name" value="Glyoxalase"/>
    <property type="match status" value="1"/>
</dbReference>
<evidence type="ECO:0000313" key="4">
    <source>
        <dbReference type="Proteomes" id="UP000027746"/>
    </source>
</evidence>
<protein>
    <submittedName>
        <fullName evidence="3">Glyoxalase</fullName>
    </submittedName>
</protein>
<feature type="domain" description="VOC" evidence="2">
    <location>
        <begin position="8"/>
        <end position="144"/>
    </location>
</feature>
<dbReference type="RefSeq" id="WP_037930476.1">
    <property type="nucleotide sequence ID" value="NZ_CP054599.1"/>
</dbReference>
<evidence type="ECO:0000313" key="3">
    <source>
        <dbReference type="EMBL" id="KEJ94171.1"/>
    </source>
</evidence>
<keyword evidence="4" id="KW-1185">Reference proteome</keyword>
<dbReference type="InterPro" id="IPR029068">
    <property type="entry name" value="Glyas_Bleomycin-R_OHBP_Dase"/>
</dbReference>
<dbReference type="Proteomes" id="UP000027746">
    <property type="component" value="Unassembled WGS sequence"/>
</dbReference>
<dbReference type="PANTHER" id="PTHR43048">
    <property type="entry name" value="METHYLMALONYL-COA EPIMERASE"/>
    <property type="match status" value="1"/>
</dbReference>
<keyword evidence="1" id="KW-0479">Metal-binding</keyword>
<accession>A0A073IXH5</accession>
<dbReference type="PANTHER" id="PTHR43048:SF6">
    <property type="entry name" value="BLR8189 PROTEIN"/>
    <property type="match status" value="1"/>
</dbReference>
<gene>
    <name evidence="3" type="ORF">SUH3_07935</name>
</gene>
<reference evidence="3 4" key="1">
    <citation type="submission" date="2014-01" db="EMBL/GenBank/DDBJ databases">
        <title>Sulfitobacter sp. H3 (MCCC 1A00686) Genome Sequencing.</title>
        <authorList>
            <person name="Lai Q."/>
            <person name="Hong Z."/>
        </authorList>
    </citation>
    <scope>NUCLEOTIDE SEQUENCE [LARGE SCALE GENOMIC DNA]</scope>
    <source>
        <strain evidence="3 4">H3</strain>
    </source>
</reference>
<dbReference type="OrthoDB" id="9795618at2"/>
<proteinExistence type="predicted"/>
<dbReference type="PROSITE" id="PS51819">
    <property type="entry name" value="VOC"/>
    <property type="match status" value="1"/>
</dbReference>
<dbReference type="CDD" id="cd06587">
    <property type="entry name" value="VOC"/>
    <property type="match status" value="1"/>
</dbReference>
<dbReference type="GO" id="GO:0046872">
    <property type="term" value="F:metal ion binding"/>
    <property type="evidence" value="ECO:0007669"/>
    <property type="project" value="UniProtKB-KW"/>
</dbReference>
<sequence>MTNQPFIGLHHVALRAPDLEQAVTFFQALGYQKVHHWHLPAYKIDTAVMMQSADARSWIELFDLDAAIPMQGASAARGQEVATGALAHMCLTVSDLHDASRHIIAAGATRVTQAESLALGTPAVNVRNAIFEGPGGVIIELLEPVTFPLDRSPA</sequence>
<dbReference type="InterPro" id="IPR037523">
    <property type="entry name" value="VOC_core"/>
</dbReference>
<evidence type="ECO:0000259" key="2">
    <source>
        <dbReference type="PROSITE" id="PS51819"/>
    </source>
</evidence>
<dbReference type="InterPro" id="IPR051785">
    <property type="entry name" value="MMCE/EMCE_epimerase"/>
</dbReference>
<dbReference type="EMBL" id="JAMD01000017">
    <property type="protein sequence ID" value="KEJ94171.1"/>
    <property type="molecule type" value="Genomic_DNA"/>
</dbReference>
<dbReference type="GO" id="GO:0046491">
    <property type="term" value="P:L-methylmalonyl-CoA metabolic process"/>
    <property type="evidence" value="ECO:0007669"/>
    <property type="project" value="TreeGrafter"/>
</dbReference>
<comment type="caution">
    <text evidence="3">The sequence shown here is derived from an EMBL/GenBank/DDBJ whole genome shotgun (WGS) entry which is preliminary data.</text>
</comment>
<name>A0A073IXH5_9RHOB</name>
<dbReference type="GO" id="GO:0004493">
    <property type="term" value="F:methylmalonyl-CoA epimerase activity"/>
    <property type="evidence" value="ECO:0007669"/>
    <property type="project" value="TreeGrafter"/>
</dbReference>
<dbReference type="SUPFAM" id="SSF54593">
    <property type="entry name" value="Glyoxalase/Bleomycin resistance protein/Dihydroxybiphenyl dioxygenase"/>
    <property type="match status" value="1"/>
</dbReference>
<dbReference type="GeneID" id="68868317"/>
<dbReference type="InterPro" id="IPR004360">
    <property type="entry name" value="Glyas_Fos-R_dOase_dom"/>
</dbReference>
<organism evidence="3 4">
    <name type="scientific">Pseudosulfitobacter pseudonitzschiae</name>
    <dbReference type="NCBI Taxonomy" id="1402135"/>
    <lineage>
        <taxon>Bacteria</taxon>
        <taxon>Pseudomonadati</taxon>
        <taxon>Pseudomonadota</taxon>
        <taxon>Alphaproteobacteria</taxon>
        <taxon>Rhodobacterales</taxon>
        <taxon>Roseobacteraceae</taxon>
        <taxon>Pseudosulfitobacter</taxon>
    </lineage>
</organism>
<dbReference type="AlphaFoldDB" id="A0A073IXH5"/>
<evidence type="ECO:0000256" key="1">
    <source>
        <dbReference type="ARBA" id="ARBA00022723"/>
    </source>
</evidence>
<dbReference type="Gene3D" id="3.10.180.10">
    <property type="entry name" value="2,3-Dihydroxybiphenyl 1,2-Dioxygenase, domain 1"/>
    <property type="match status" value="1"/>
</dbReference>